<dbReference type="Gene3D" id="3.90.1720.10">
    <property type="entry name" value="endopeptidase domain like (from Nostoc punctiforme)"/>
    <property type="match status" value="1"/>
</dbReference>
<dbReference type="InterPro" id="IPR052062">
    <property type="entry name" value="Murein_DD/LD_carboxypeptidase"/>
</dbReference>
<evidence type="ECO:0000313" key="7">
    <source>
        <dbReference type="EMBL" id="ADD77093.1"/>
    </source>
</evidence>
<dbReference type="MEROPS" id="C40.A01"/>
<sequence length="190" mass="21536">MLTLYLYCADHSMKRRTSFFLLSGLILLMSGCSHHPRPEAPEDVSASDSAQNPDLIPIVAALHDQMHTWHDTPYQWGGTQLSGVDCSGYVWRTLHDRFNLPMDRVTTADLLHMGVRVAPEHLQPGDLVFFRIGGGMHVGFYDTDHQFIHASASKGVIRSSLDNPYWKSVYYQSRRLTREYGAQVTLNRTS</sequence>
<accession>D4GEI6</accession>
<dbReference type="PANTHER" id="PTHR47360">
    <property type="entry name" value="MUREIN DD-ENDOPEPTIDASE MEPS/MUREIN LD-CARBOXYPEPTIDASE"/>
    <property type="match status" value="1"/>
</dbReference>
<dbReference type="Pfam" id="PF00877">
    <property type="entry name" value="NLPC_P60"/>
    <property type="match status" value="1"/>
</dbReference>
<dbReference type="PROSITE" id="PS51935">
    <property type="entry name" value="NLPC_P60"/>
    <property type="match status" value="1"/>
</dbReference>
<gene>
    <name evidence="7" type="primary">nlpC</name>
    <name evidence="7" type="ordered locus">PANA_1926</name>
</gene>
<feature type="domain" description="NlpC/P60" evidence="6">
    <location>
        <begin position="56"/>
        <end position="177"/>
    </location>
</feature>
<evidence type="ECO:0000256" key="2">
    <source>
        <dbReference type="ARBA" id="ARBA00022670"/>
    </source>
</evidence>
<dbReference type="AlphaFoldDB" id="D4GEI6"/>
<evidence type="ECO:0000256" key="5">
    <source>
        <dbReference type="ARBA" id="ARBA00022807"/>
    </source>
</evidence>
<reference evidence="7 8" key="1">
    <citation type="journal article" date="2010" name="J. Bacteriol.">
        <title>Genome sequence of Pantoea ananatis LMG20103, the causative agent of Eucalyptus blight and dieback.</title>
        <authorList>
            <person name="De Maayer P."/>
            <person name="Chan W.Y."/>
            <person name="Venter S.N."/>
            <person name="Toth I.K."/>
            <person name="Birch P.R."/>
            <person name="Joubert F."/>
            <person name="Coutinho T.A."/>
        </authorList>
    </citation>
    <scope>NUCLEOTIDE SEQUENCE [LARGE SCALE GENOMIC DNA]</scope>
    <source>
        <strain evidence="7 8">LMG 20103</strain>
    </source>
</reference>
<keyword evidence="2" id="KW-0645">Protease</keyword>
<dbReference type="Proteomes" id="UP000001702">
    <property type="component" value="Chromosome"/>
</dbReference>
<dbReference type="HOGENOM" id="CLU_016043_9_3_6"/>
<dbReference type="EMBL" id="CP001875">
    <property type="protein sequence ID" value="ADD77093.1"/>
    <property type="molecule type" value="Genomic_DNA"/>
</dbReference>
<dbReference type="eggNOG" id="COG0791">
    <property type="taxonomic scope" value="Bacteria"/>
</dbReference>
<protein>
    <submittedName>
        <fullName evidence="7">NlpC</fullName>
    </submittedName>
</protein>
<keyword evidence="4" id="KW-0378">Hydrolase</keyword>
<dbReference type="InterPro" id="IPR038765">
    <property type="entry name" value="Papain-like_cys_pep_sf"/>
</dbReference>
<evidence type="ECO:0000259" key="6">
    <source>
        <dbReference type="PROSITE" id="PS51935"/>
    </source>
</evidence>
<dbReference type="InterPro" id="IPR000064">
    <property type="entry name" value="NLP_P60_dom"/>
</dbReference>
<evidence type="ECO:0000313" key="8">
    <source>
        <dbReference type="Proteomes" id="UP000001702"/>
    </source>
</evidence>
<dbReference type="KEGG" id="pam:PANA_1926"/>
<dbReference type="SUPFAM" id="SSF54001">
    <property type="entry name" value="Cysteine proteinases"/>
    <property type="match status" value="1"/>
</dbReference>
<comment type="similarity">
    <text evidence="1">Belongs to the peptidase C40 family.</text>
</comment>
<evidence type="ECO:0000256" key="1">
    <source>
        <dbReference type="ARBA" id="ARBA00007074"/>
    </source>
</evidence>
<dbReference type="GO" id="GO:0006508">
    <property type="term" value="P:proteolysis"/>
    <property type="evidence" value="ECO:0007669"/>
    <property type="project" value="UniProtKB-KW"/>
</dbReference>
<dbReference type="PANTHER" id="PTHR47360:SF1">
    <property type="entry name" value="ENDOPEPTIDASE NLPC-RELATED"/>
    <property type="match status" value="1"/>
</dbReference>
<proteinExistence type="inferred from homology"/>
<dbReference type="GO" id="GO:0008234">
    <property type="term" value="F:cysteine-type peptidase activity"/>
    <property type="evidence" value="ECO:0007669"/>
    <property type="project" value="UniProtKB-KW"/>
</dbReference>
<keyword evidence="3" id="KW-0732">Signal</keyword>
<name>D4GEI6_PANAM</name>
<keyword evidence="5" id="KW-0788">Thiol protease</keyword>
<evidence type="ECO:0000256" key="4">
    <source>
        <dbReference type="ARBA" id="ARBA00022801"/>
    </source>
</evidence>
<organism evidence="7 8">
    <name type="scientific">Pantoea ananatis (strain LMG 20103)</name>
    <dbReference type="NCBI Taxonomy" id="706191"/>
    <lineage>
        <taxon>Bacteria</taxon>
        <taxon>Pseudomonadati</taxon>
        <taxon>Pseudomonadota</taxon>
        <taxon>Gammaproteobacteria</taxon>
        <taxon>Enterobacterales</taxon>
        <taxon>Erwiniaceae</taxon>
        <taxon>Pantoea</taxon>
    </lineage>
</organism>
<evidence type="ECO:0000256" key="3">
    <source>
        <dbReference type="ARBA" id="ARBA00022729"/>
    </source>
</evidence>
<keyword evidence="8" id="KW-1185">Reference proteome</keyword>